<dbReference type="InterPro" id="IPR011058">
    <property type="entry name" value="Cyanovirin-N"/>
</dbReference>
<feature type="domain" description="Cyanovirin-N" evidence="2">
    <location>
        <begin position="342"/>
        <end position="394"/>
    </location>
</feature>
<evidence type="ECO:0000259" key="2">
    <source>
        <dbReference type="Pfam" id="PF08881"/>
    </source>
</evidence>
<feature type="domain" description="Heterokaryon incompatibility" evidence="1">
    <location>
        <begin position="190"/>
        <end position="304"/>
    </location>
</feature>
<dbReference type="SUPFAM" id="SSF51322">
    <property type="entry name" value="Cyanovirin-N"/>
    <property type="match status" value="2"/>
</dbReference>
<accession>A0AAV9NZ86</accession>
<dbReference type="EMBL" id="JAVRRT010000016">
    <property type="protein sequence ID" value="KAK5165413.1"/>
    <property type="molecule type" value="Genomic_DNA"/>
</dbReference>
<reference evidence="3 4" key="1">
    <citation type="submission" date="2023-08" db="EMBL/GenBank/DDBJ databases">
        <title>Black Yeasts Isolated from many extreme environments.</title>
        <authorList>
            <person name="Coleine C."/>
            <person name="Stajich J.E."/>
            <person name="Selbmann L."/>
        </authorList>
    </citation>
    <scope>NUCLEOTIDE SEQUENCE [LARGE SCALE GENOMIC DNA]</scope>
    <source>
        <strain evidence="3 4">CCFEE 5935</strain>
    </source>
</reference>
<feature type="domain" description="Cyanovirin-N" evidence="2">
    <location>
        <begin position="422"/>
        <end position="481"/>
    </location>
</feature>
<dbReference type="Pfam" id="PF06985">
    <property type="entry name" value="HET"/>
    <property type="match status" value="1"/>
</dbReference>
<comment type="caution">
    <text evidence="3">The sequence shown here is derived from an EMBL/GenBank/DDBJ whole genome shotgun (WGS) entry which is preliminary data.</text>
</comment>
<keyword evidence="4" id="KW-1185">Reference proteome</keyword>
<name>A0AAV9NZ86_9PEZI</name>
<sequence>MLCQPCVAVLDEPKYSDLASTYVRSYLPNNLYKDLQPLHEDFHSLRTSLASGCGLCHRFVDALVNDGKSKIITPALEWCDGVEADRASVGVRLSHEHESQRVIGCMAVFKAWKGDQEKLLSELPAPSANNDVDSSSIDVIRSWVKNCETTHDACRKNHETISGRRFARILDVGTDIRLCSGVDLPADIRYTTLSHCWGQSQDTIPSLTKEQYAAYFKRIAFSDLPQTFRDAVQLTRRLDVQYVWIDSLCIIQDSREDWLDQAAVMADIYQRSWLNIAATKASNPHGGLFTARNPVLIQPLRVPVRSKEKSGISGMPPWEDPFLKIDNNRIFISTCIRPPLQANLDSLLGNSNGSFRRGGVNFSFSARNVELHEYELRTELRDTHGQWNASKIDIRSLFVPSAEWESLELTMPATLRILFHSDTAESQQDLNSFLGNTNGQFDWSGSNFQYSARNVGMQNSMLLAELRALDGEWRKSFISLERLRSARSSGTRYLYDVGDDPYVDWSSEISHAKLMCRGWVVQERFLAPRVVDFAKRQLLWECSCSRDMEAKPEDSIESAHSTLHPIKAGFKSWDIFSDKVIEPLEPRDLGVNYVWSSIKALLDNDKVALVKSDLHDEPSAKEKAKSTCYGLDLWTPTHPLITFWSEIARMDSGCDLSFPTDRLVAISAIARLLHKRSGMRYVAGLWEH</sequence>
<dbReference type="RefSeq" id="XP_064655497.1">
    <property type="nucleotide sequence ID" value="XM_064806171.1"/>
</dbReference>
<proteinExistence type="predicted"/>
<dbReference type="InterPro" id="IPR010730">
    <property type="entry name" value="HET"/>
</dbReference>
<evidence type="ECO:0000313" key="4">
    <source>
        <dbReference type="Proteomes" id="UP001337655"/>
    </source>
</evidence>
<dbReference type="AlphaFoldDB" id="A0AAV9NZ86"/>
<evidence type="ECO:0008006" key="5">
    <source>
        <dbReference type="Google" id="ProtNLM"/>
    </source>
</evidence>
<dbReference type="GeneID" id="89930274"/>
<evidence type="ECO:0000313" key="3">
    <source>
        <dbReference type="EMBL" id="KAK5165413.1"/>
    </source>
</evidence>
<dbReference type="Proteomes" id="UP001337655">
    <property type="component" value="Unassembled WGS sequence"/>
</dbReference>
<dbReference type="PANTHER" id="PTHR33112">
    <property type="entry name" value="DOMAIN PROTEIN, PUTATIVE-RELATED"/>
    <property type="match status" value="1"/>
</dbReference>
<gene>
    <name evidence="3" type="ORF">LTR77_008942</name>
</gene>
<organism evidence="3 4">
    <name type="scientific">Saxophila tyrrhenica</name>
    <dbReference type="NCBI Taxonomy" id="1690608"/>
    <lineage>
        <taxon>Eukaryota</taxon>
        <taxon>Fungi</taxon>
        <taxon>Dikarya</taxon>
        <taxon>Ascomycota</taxon>
        <taxon>Pezizomycotina</taxon>
        <taxon>Dothideomycetes</taxon>
        <taxon>Dothideomycetidae</taxon>
        <taxon>Mycosphaerellales</taxon>
        <taxon>Extremaceae</taxon>
        <taxon>Saxophila</taxon>
    </lineage>
</organism>
<dbReference type="Pfam" id="PF08881">
    <property type="entry name" value="CVNH"/>
    <property type="match status" value="2"/>
</dbReference>
<dbReference type="Gene3D" id="2.30.60.10">
    <property type="entry name" value="Cyanovirin-N"/>
    <property type="match status" value="2"/>
</dbReference>
<dbReference type="InterPro" id="IPR036673">
    <property type="entry name" value="Cyanovirin-N_sf"/>
</dbReference>
<dbReference type="PANTHER" id="PTHR33112:SF16">
    <property type="entry name" value="HETEROKARYON INCOMPATIBILITY DOMAIN-CONTAINING PROTEIN"/>
    <property type="match status" value="1"/>
</dbReference>
<evidence type="ECO:0000259" key="1">
    <source>
        <dbReference type="Pfam" id="PF06985"/>
    </source>
</evidence>
<protein>
    <recommendedName>
        <fullName evidence="5">Heterokaryon incompatibility domain-containing protein</fullName>
    </recommendedName>
</protein>